<dbReference type="OrthoDB" id="1305878at2759"/>
<dbReference type="Proteomes" id="UP001152888">
    <property type="component" value="Unassembled WGS sequence"/>
</dbReference>
<dbReference type="InterPro" id="IPR013083">
    <property type="entry name" value="Znf_RING/FYVE/PHD"/>
</dbReference>
<keyword evidence="4" id="KW-1185">Reference proteome</keyword>
<dbReference type="PANTHER" id="PTHR45893">
    <property type="entry name" value="POLYCOMB GROUP RING FINGER PROTEIN"/>
    <property type="match status" value="1"/>
</dbReference>
<dbReference type="Gene3D" id="3.30.40.10">
    <property type="entry name" value="Zinc/RING finger domain, C3HC4 (zinc finger)"/>
    <property type="match status" value="1"/>
</dbReference>
<evidence type="ECO:0000313" key="4">
    <source>
        <dbReference type="Proteomes" id="UP001152888"/>
    </source>
</evidence>
<dbReference type="GO" id="GO:0005634">
    <property type="term" value="C:nucleus"/>
    <property type="evidence" value="ECO:0007669"/>
    <property type="project" value="UniProtKB-SubCell"/>
</dbReference>
<sequence length="55" mass="6133">MRQTMANCSRNRILVKDLNSVITCRLCDGYLIDATTLVDCFHVFADDPDPSLSSP</sequence>
<dbReference type="InterPro" id="IPR051507">
    <property type="entry name" value="PcG_RING_finger"/>
</dbReference>
<organism evidence="3 4">
    <name type="scientific">Acanthoscelides obtectus</name>
    <name type="common">Bean weevil</name>
    <name type="synonym">Bruchus obtectus</name>
    <dbReference type="NCBI Taxonomy" id="200917"/>
    <lineage>
        <taxon>Eukaryota</taxon>
        <taxon>Metazoa</taxon>
        <taxon>Ecdysozoa</taxon>
        <taxon>Arthropoda</taxon>
        <taxon>Hexapoda</taxon>
        <taxon>Insecta</taxon>
        <taxon>Pterygota</taxon>
        <taxon>Neoptera</taxon>
        <taxon>Endopterygota</taxon>
        <taxon>Coleoptera</taxon>
        <taxon>Polyphaga</taxon>
        <taxon>Cucujiformia</taxon>
        <taxon>Chrysomeloidea</taxon>
        <taxon>Chrysomelidae</taxon>
        <taxon>Bruchinae</taxon>
        <taxon>Bruchini</taxon>
        <taxon>Acanthoscelides</taxon>
    </lineage>
</organism>
<reference evidence="3" key="1">
    <citation type="submission" date="2022-03" db="EMBL/GenBank/DDBJ databases">
        <authorList>
            <person name="Sayadi A."/>
        </authorList>
    </citation>
    <scope>NUCLEOTIDE SEQUENCE</scope>
</reference>
<evidence type="ECO:0000256" key="2">
    <source>
        <dbReference type="ARBA" id="ARBA00023242"/>
    </source>
</evidence>
<comment type="caution">
    <text evidence="3">The sequence shown here is derived from an EMBL/GenBank/DDBJ whole genome shotgun (WGS) entry which is preliminary data.</text>
</comment>
<name>A0A9P0M4N8_ACAOB</name>
<evidence type="ECO:0000256" key="1">
    <source>
        <dbReference type="ARBA" id="ARBA00004123"/>
    </source>
</evidence>
<comment type="subcellular location">
    <subcellularLocation>
        <location evidence="1">Nucleus</location>
    </subcellularLocation>
</comment>
<gene>
    <name evidence="3" type="ORF">ACAOBT_LOCUS28236</name>
</gene>
<dbReference type="EMBL" id="CAKOFQ010007611">
    <property type="protein sequence ID" value="CAH2004932.1"/>
    <property type="molecule type" value="Genomic_DNA"/>
</dbReference>
<accession>A0A9P0M4N8</accession>
<protein>
    <submittedName>
        <fullName evidence="3">Uncharacterized protein</fullName>
    </submittedName>
</protein>
<evidence type="ECO:0000313" key="3">
    <source>
        <dbReference type="EMBL" id="CAH2004932.1"/>
    </source>
</evidence>
<keyword evidence="2" id="KW-0539">Nucleus</keyword>
<proteinExistence type="predicted"/>
<dbReference type="AlphaFoldDB" id="A0A9P0M4N8"/>